<keyword evidence="2" id="KW-1185">Reference proteome</keyword>
<evidence type="ECO:0000313" key="2">
    <source>
        <dbReference type="Proteomes" id="UP001596548"/>
    </source>
</evidence>
<protein>
    <submittedName>
        <fullName evidence="1">Uncharacterized protein</fullName>
    </submittedName>
</protein>
<accession>A0ABW2I342</accession>
<dbReference type="Proteomes" id="UP001596548">
    <property type="component" value="Unassembled WGS sequence"/>
</dbReference>
<evidence type="ECO:0000313" key="1">
    <source>
        <dbReference type="EMBL" id="MFC7279249.1"/>
    </source>
</evidence>
<sequence length="103" mass="11635">MRVVSARSDLTGQRELAWVGDEGEPIGNARCTQRIRLSNNQTATVRRNLLLCWRTSSEKSVYTVAVDLDGKPSRIKSVASIERQWSKLGENGESRFRPERQSS</sequence>
<dbReference type="EMBL" id="JBHTBJ010000047">
    <property type="protein sequence ID" value="MFC7279249.1"/>
    <property type="molecule type" value="Genomic_DNA"/>
</dbReference>
<name>A0ABW2I342_9ACTN</name>
<comment type="caution">
    <text evidence="1">The sequence shown here is derived from an EMBL/GenBank/DDBJ whole genome shotgun (WGS) entry which is preliminary data.</text>
</comment>
<dbReference type="RefSeq" id="WP_378976394.1">
    <property type="nucleotide sequence ID" value="NZ_JBHTBJ010000047.1"/>
</dbReference>
<gene>
    <name evidence="1" type="ORF">ACFQS1_35255</name>
</gene>
<proteinExistence type="predicted"/>
<reference evidence="2" key="1">
    <citation type="journal article" date="2019" name="Int. J. Syst. Evol. Microbiol.">
        <title>The Global Catalogue of Microorganisms (GCM) 10K type strain sequencing project: providing services to taxonomists for standard genome sequencing and annotation.</title>
        <authorList>
            <consortium name="The Broad Institute Genomics Platform"/>
            <consortium name="The Broad Institute Genome Sequencing Center for Infectious Disease"/>
            <person name="Wu L."/>
            <person name="Ma J."/>
        </authorList>
    </citation>
    <scope>NUCLEOTIDE SEQUENCE [LARGE SCALE GENOMIC DNA]</scope>
    <source>
        <strain evidence="2">XZYJT-10</strain>
    </source>
</reference>
<organism evidence="1 2">
    <name type="scientific">Paractinoplanes rhizophilus</name>
    <dbReference type="NCBI Taxonomy" id="1416877"/>
    <lineage>
        <taxon>Bacteria</taxon>
        <taxon>Bacillati</taxon>
        <taxon>Actinomycetota</taxon>
        <taxon>Actinomycetes</taxon>
        <taxon>Micromonosporales</taxon>
        <taxon>Micromonosporaceae</taxon>
        <taxon>Paractinoplanes</taxon>
    </lineage>
</organism>